<dbReference type="InterPro" id="IPR005546">
    <property type="entry name" value="Autotransporte_beta"/>
</dbReference>
<protein>
    <submittedName>
        <fullName evidence="3">Autotransporter outer membrane beta-barrel domain-containing protein</fullName>
    </submittedName>
</protein>
<dbReference type="PANTHER" id="PTHR35037">
    <property type="entry name" value="C-TERMINAL REGION OF AIDA-LIKE PROTEIN"/>
    <property type="match status" value="1"/>
</dbReference>
<sequence>MLPYGGVWLDRQSQNTKTTLDSGTHRMDFQSTGIRVEGGNNDLVINASAVNLKGTTGDFANPYTGILVRNTAAGTDSEKTPVSISFNAPVLFEGTGLALDILPNPGYNDKKRYIGYIEPVLHFNQGLTISHSTGGITLDDRRDLNSTPLPSTGTFLMYLGWGSEVHATDITLEHNTAETAIRSYGIIEVTGTLSIRDLTGIIGIAVRDIKAKNIEVDTLNNTTPTMLAYGVGAGGAHYVDIDRMDIRNITGVSDTSGFFVEEQPDISVGSLTVDGITSTGASASGLALYTERSTLGDSNKLTFSSVQVANVKGVTRADGVILEDFSEEYWRDNGSSMVHYYPVPASFGSLSVKGVTATGENGKARGLYLNSIALPVSVGDLSVADISSEGANGAANGVQIRSATLNITGNADITIDESVSGDYKGAFSGAPSNDGLNIRSAAIRVVQAGSVAFSGEGTRRISGTILVGGDAGTESTPASLSFSGGTTQIAGDIYVANGGQLTLEASGSDSFIRGQIDDYHDLGGEASAARSVSFLTSPGIFYGSGSMVPASTAGSASVSLSKGAAWTAYGRSFVKSLAFGEGGGTVDLSKSEGASFTAGSLSGSGTFVMRASPTPSRGSMLYTTDLQKGSSNTIALVVDRSEVPNIEALKGVRLATTNGKAAGWGNEFKAEMKDQGVTNVTFSLAKSDYVKGDASNALYNGEGSGEGTYRPGVAFTDAAFGEEGTNWYIAEATETKPVTPDTPETPDTPDTPDTPATPDQPVAPVQPDNGGQTPEKPKVELSDAGRAVLGAARSLYWNAVDMDRLVKRLGEARHAKGDDGLWLRIRYDNLESSSGRGDFKSSAATYQAGFDRAFSFSAGRALAGLALDWRHADDDFKGLSGDGDTRRFGVKAYGTWLGVSGAYVDLVAQWGRLANSFNIVNGSGGRVKGDFDNHVLGFSAEAGHKLPLGAEGWFVEPELQLQYLHVTDGNYSTTQGSRIAQDSFNSVLSRAGFRAGRSFGAEKASSFYFKADWIREWSGKQKIRAFDSTTRASGYDASIENKGSWYDAGAGFQVALGRSAFAFADAEYRFGNSLESAWSVNAGVRLSF</sequence>
<organism evidence="3 4">
    <name type="scientific">Mesosutterella faecium</name>
    <dbReference type="NCBI Taxonomy" id="2925194"/>
    <lineage>
        <taxon>Bacteria</taxon>
        <taxon>Pseudomonadati</taxon>
        <taxon>Pseudomonadota</taxon>
        <taxon>Betaproteobacteria</taxon>
        <taxon>Burkholderiales</taxon>
        <taxon>Sutterellaceae</taxon>
        <taxon>Mesosutterella</taxon>
    </lineage>
</organism>
<dbReference type="PANTHER" id="PTHR35037:SF3">
    <property type="entry name" value="C-TERMINAL REGION OF AIDA-LIKE PROTEIN"/>
    <property type="match status" value="1"/>
</dbReference>
<dbReference type="PROSITE" id="PS51208">
    <property type="entry name" value="AUTOTRANSPORTER"/>
    <property type="match status" value="1"/>
</dbReference>
<dbReference type="PRINTS" id="PR01484">
    <property type="entry name" value="PRTACTNFAMLY"/>
</dbReference>
<accession>A0ABT7ISI8</accession>
<comment type="caution">
    <text evidence="3">The sequence shown here is derived from an EMBL/GenBank/DDBJ whole genome shotgun (WGS) entry which is preliminary data.</text>
</comment>
<dbReference type="Proteomes" id="UP001165481">
    <property type="component" value="Unassembled WGS sequence"/>
</dbReference>
<feature type="compositionally biased region" description="Low complexity" evidence="1">
    <location>
        <begin position="751"/>
        <end position="768"/>
    </location>
</feature>
<dbReference type="Pfam" id="PF03797">
    <property type="entry name" value="Autotransporter"/>
    <property type="match status" value="1"/>
</dbReference>
<dbReference type="InterPro" id="IPR036709">
    <property type="entry name" value="Autotransporte_beta_dom_sf"/>
</dbReference>
<dbReference type="InterPro" id="IPR003991">
    <property type="entry name" value="Pertactin_virulence_factor"/>
</dbReference>
<feature type="region of interest" description="Disordered" evidence="1">
    <location>
        <begin position="733"/>
        <end position="781"/>
    </location>
</feature>
<dbReference type="InterPro" id="IPR051551">
    <property type="entry name" value="Autotransporter_adhesion"/>
</dbReference>
<dbReference type="SMART" id="SM00869">
    <property type="entry name" value="Autotransporter"/>
    <property type="match status" value="1"/>
</dbReference>
<dbReference type="EMBL" id="JAKZJU020000001">
    <property type="protein sequence ID" value="MDL2060242.1"/>
    <property type="molecule type" value="Genomic_DNA"/>
</dbReference>
<proteinExistence type="predicted"/>
<evidence type="ECO:0000259" key="2">
    <source>
        <dbReference type="PROSITE" id="PS51208"/>
    </source>
</evidence>
<gene>
    <name evidence="3" type="ORF">MUN46_009875</name>
</gene>
<feature type="domain" description="Autotransporter" evidence="2">
    <location>
        <begin position="814"/>
        <end position="1088"/>
    </location>
</feature>
<reference evidence="3" key="1">
    <citation type="submission" date="2023-03" db="EMBL/GenBank/DDBJ databases">
        <title>Mesosutterella sp. nov. isolated from porcine feces.</title>
        <authorList>
            <person name="Yu S."/>
        </authorList>
    </citation>
    <scope>NUCLEOTIDE SEQUENCE</scope>
    <source>
        <strain evidence="3">AGMB02718</strain>
    </source>
</reference>
<evidence type="ECO:0000256" key="1">
    <source>
        <dbReference type="SAM" id="MobiDB-lite"/>
    </source>
</evidence>
<name>A0ABT7ISI8_9BURK</name>
<dbReference type="Gene3D" id="2.40.128.130">
    <property type="entry name" value="Autotransporter beta-domain"/>
    <property type="match status" value="1"/>
</dbReference>
<keyword evidence="4" id="KW-1185">Reference proteome</keyword>
<dbReference type="RefSeq" id="WP_243376748.1">
    <property type="nucleotide sequence ID" value="NZ_JAKZJU020000001.1"/>
</dbReference>
<dbReference type="NCBIfam" id="TIGR01414">
    <property type="entry name" value="autotrans_barl"/>
    <property type="match status" value="1"/>
</dbReference>
<dbReference type="SUPFAM" id="SSF103515">
    <property type="entry name" value="Autotransporter"/>
    <property type="match status" value="1"/>
</dbReference>
<evidence type="ECO:0000313" key="3">
    <source>
        <dbReference type="EMBL" id="MDL2060242.1"/>
    </source>
</evidence>
<evidence type="ECO:0000313" key="4">
    <source>
        <dbReference type="Proteomes" id="UP001165481"/>
    </source>
</evidence>
<dbReference type="InterPro" id="IPR006315">
    <property type="entry name" value="OM_autotransptr_brl_dom"/>
</dbReference>